<feature type="non-terminal residue" evidence="2">
    <location>
        <position position="53"/>
    </location>
</feature>
<keyword evidence="3" id="KW-1185">Reference proteome</keyword>
<dbReference type="AlphaFoldDB" id="A0ABD0S037"/>
<feature type="non-terminal residue" evidence="2">
    <location>
        <position position="1"/>
    </location>
</feature>
<evidence type="ECO:0000256" key="1">
    <source>
        <dbReference type="SAM" id="MobiDB-lite"/>
    </source>
</evidence>
<organism evidence="2 3">
    <name type="scientific">Cirrhinus mrigala</name>
    <name type="common">Mrigala</name>
    <dbReference type="NCBI Taxonomy" id="683832"/>
    <lineage>
        <taxon>Eukaryota</taxon>
        <taxon>Metazoa</taxon>
        <taxon>Chordata</taxon>
        <taxon>Craniata</taxon>
        <taxon>Vertebrata</taxon>
        <taxon>Euteleostomi</taxon>
        <taxon>Actinopterygii</taxon>
        <taxon>Neopterygii</taxon>
        <taxon>Teleostei</taxon>
        <taxon>Ostariophysi</taxon>
        <taxon>Cypriniformes</taxon>
        <taxon>Cyprinidae</taxon>
        <taxon>Labeoninae</taxon>
        <taxon>Labeonini</taxon>
        <taxon>Cirrhinus</taxon>
    </lineage>
</organism>
<proteinExistence type="predicted"/>
<protein>
    <submittedName>
        <fullName evidence="2">Uncharacterized protein</fullName>
    </submittedName>
</protein>
<name>A0ABD0S037_CIRMR</name>
<feature type="region of interest" description="Disordered" evidence="1">
    <location>
        <begin position="27"/>
        <end position="53"/>
    </location>
</feature>
<accession>A0ABD0S037</accession>
<evidence type="ECO:0000313" key="3">
    <source>
        <dbReference type="Proteomes" id="UP001529510"/>
    </source>
</evidence>
<dbReference type="Proteomes" id="UP001529510">
    <property type="component" value="Unassembled WGS sequence"/>
</dbReference>
<evidence type="ECO:0000313" key="2">
    <source>
        <dbReference type="EMBL" id="KAL0204028.1"/>
    </source>
</evidence>
<reference evidence="2 3" key="1">
    <citation type="submission" date="2024-05" db="EMBL/GenBank/DDBJ databases">
        <title>Genome sequencing and assembly of Indian major carp, Cirrhinus mrigala (Hamilton, 1822).</title>
        <authorList>
            <person name="Mohindra V."/>
            <person name="Chowdhury L.M."/>
            <person name="Lal K."/>
            <person name="Jena J.K."/>
        </authorList>
    </citation>
    <scope>NUCLEOTIDE SEQUENCE [LARGE SCALE GENOMIC DNA]</scope>
    <source>
        <strain evidence="2">CM1030</strain>
        <tissue evidence="2">Blood</tissue>
    </source>
</reference>
<gene>
    <name evidence="2" type="ORF">M9458_002046</name>
</gene>
<dbReference type="EMBL" id="JAMKFB020000001">
    <property type="protein sequence ID" value="KAL0204028.1"/>
    <property type="molecule type" value="Genomic_DNA"/>
</dbReference>
<sequence>RYGGKSIAKGQCGVSASCNGSHEISFAARETAASPEPEDTSTQGHCRGTFRRG</sequence>
<comment type="caution">
    <text evidence="2">The sequence shown here is derived from an EMBL/GenBank/DDBJ whole genome shotgun (WGS) entry which is preliminary data.</text>
</comment>